<gene>
    <name evidence="14" type="ORF">F7725_020637</name>
</gene>
<reference evidence="14 15" key="1">
    <citation type="submission" date="2020-03" db="EMBL/GenBank/DDBJ databases">
        <title>Dissostichus mawsoni Genome sequencing and assembly.</title>
        <authorList>
            <person name="Park H."/>
        </authorList>
    </citation>
    <scope>NUCLEOTIDE SEQUENCE [LARGE SCALE GENOMIC DNA]</scope>
    <source>
        <strain evidence="14">DM0001</strain>
        <tissue evidence="14">Muscle</tissue>
    </source>
</reference>
<dbReference type="PANTHER" id="PTHR24061">
    <property type="entry name" value="CALCIUM-SENSING RECEPTOR-RELATED"/>
    <property type="match status" value="1"/>
</dbReference>
<evidence type="ECO:0000313" key="14">
    <source>
        <dbReference type="EMBL" id="KAF3847609.1"/>
    </source>
</evidence>
<accession>A0A7J5YFS2</accession>
<proteinExistence type="inferred from homology"/>
<feature type="transmembrane region" description="Helical" evidence="12">
    <location>
        <begin position="192"/>
        <end position="217"/>
    </location>
</feature>
<evidence type="ECO:0000256" key="1">
    <source>
        <dbReference type="ARBA" id="ARBA00004651"/>
    </source>
</evidence>
<organism evidence="14 15">
    <name type="scientific">Dissostichus mawsoni</name>
    <name type="common">Antarctic cod</name>
    <dbReference type="NCBI Taxonomy" id="36200"/>
    <lineage>
        <taxon>Eukaryota</taxon>
        <taxon>Metazoa</taxon>
        <taxon>Chordata</taxon>
        <taxon>Craniata</taxon>
        <taxon>Vertebrata</taxon>
        <taxon>Euteleostomi</taxon>
        <taxon>Actinopterygii</taxon>
        <taxon>Neopterygii</taxon>
        <taxon>Teleostei</taxon>
        <taxon>Neoteleostei</taxon>
        <taxon>Acanthomorphata</taxon>
        <taxon>Eupercaria</taxon>
        <taxon>Perciformes</taxon>
        <taxon>Notothenioidei</taxon>
        <taxon>Nototheniidae</taxon>
        <taxon>Dissostichus</taxon>
    </lineage>
</organism>
<evidence type="ECO:0000256" key="6">
    <source>
        <dbReference type="ARBA" id="ARBA00022989"/>
    </source>
</evidence>
<sequence length="265" mass="29036">MCIKQFMPLQCATSVGILPICPRKISEAMFESSEIQPKEVRTRDSHPLANIQSLYCHGSPSKGECINQFGDNVFFDKNAEKWAGATCHSGHFSSAANSDKELSIQEERIVWRKGKMVPTSVCSNVCPAGTRKAQIKGKPRCCFDCIPCADGTIANSTGRADCTPCTQEYWSNERKDECIPKIIEFLTYQEPMGMALTVVSLLGASLSLASMTVFIRFRETPVIKASNSELSCFLLFLSFCVFSVPSLSSADLQSGHACCATQLLV</sequence>
<keyword evidence="10" id="KW-0325">Glycoprotein</keyword>
<dbReference type="Pfam" id="PF00003">
    <property type="entry name" value="7tm_3"/>
    <property type="match status" value="1"/>
</dbReference>
<dbReference type="PANTHER" id="PTHR24061:SF519">
    <property type="entry name" value="EXTRACELLULAR CALCIUM-SENSING RECEPTOR-LIKE"/>
    <property type="match status" value="1"/>
</dbReference>
<keyword evidence="11" id="KW-0807">Transducer</keyword>
<comment type="caution">
    <text evidence="14">The sequence shown here is derived from an EMBL/GenBank/DDBJ whole genome shotgun (WGS) entry which is preliminary data.</text>
</comment>
<dbReference type="Pfam" id="PF07562">
    <property type="entry name" value="NCD3G"/>
    <property type="match status" value="1"/>
</dbReference>
<dbReference type="Proteomes" id="UP000518266">
    <property type="component" value="Unassembled WGS sequence"/>
</dbReference>
<dbReference type="FunFam" id="2.10.50.30:FF:000002">
    <property type="entry name" value="Vomeronasal 2 receptor, h1"/>
    <property type="match status" value="1"/>
</dbReference>
<keyword evidence="8 12" id="KW-0472">Membrane</keyword>
<keyword evidence="3" id="KW-1003">Cell membrane</keyword>
<dbReference type="InterPro" id="IPR011500">
    <property type="entry name" value="GPCR_3_9-Cys_dom"/>
</dbReference>
<dbReference type="InterPro" id="IPR017978">
    <property type="entry name" value="GPCR_3_C"/>
</dbReference>
<keyword evidence="7" id="KW-0297">G-protein coupled receptor</keyword>
<dbReference type="Gene3D" id="2.10.50.30">
    <property type="entry name" value="GPCR, family 3, nine cysteines domain"/>
    <property type="match status" value="1"/>
</dbReference>
<dbReference type="PROSITE" id="PS50259">
    <property type="entry name" value="G_PROTEIN_RECEP_F3_4"/>
    <property type="match status" value="1"/>
</dbReference>
<keyword evidence="15" id="KW-1185">Reference proteome</keyword>
<dbReference type="GO" id="GO:0005886">
    <property type="term" value="C:plasma membrane"/>
    <property type="evidence" value="ECO:0007669"/>
    <property type="project" value="UniProtKB-SubCell"/>
</dbReference>
<keyword evidence="6 12" id="KW-1133">Transmembrane helix</keyword>
<evidence type="ECO:0000256" key="7">
    <source>
        <dbReference type="ARBA" id="ARBA00023040"/>
    </source>
</evidence>
<evidence type="ECO:0000256" key="2">
    <source>
        <dbReference type="ARBA" id="ARBA00007242"/>
    </source>
</evidence>
<comment type="subcellular location">
    <subcellularLocation>
        <location evidence="1">Cell membrane</location>
        <topology evidence="1">Multi-pass membrane protein</topology>
    </subcellularLocation>
</comment>
<evidence type="ECO:0000256" key="12">
    <source>
        <dbReference type="SAM" id="Phobius"/>
    </source>
</evidence>
<evidence type="ECO:0000256" key="10">
    <source>
        <dbReference type="ARBA" id="ARBA00023180"/>
    </source>
</evidence>
<evidence type="ECO:0000256" key="4">
    <source>
        <dbReference type="ARBA" id="ARBA00022692"/>
    </source>
</evidence>
<evidence type="ECO:0000259" key="13">
    <source>
        <dbReference type="PROSITE" id="PS50259"/>
    </source>
</evidence>
<evidence type="ECO:0000313" key="15">
    <source>
        <dbReference type="Proteomes" id="UP000518266"/>
    </source>
</evidence>
<evidence type="ECO:0000256" key="8">
    <source>
        <dbReference type="ARBA" id="ARBA00023136"/>
    </source>
</evidence>
<feature type="domain" description="G-protein coupled receptors family 3 profile" evidence="13">
    <location>
        <begin position="192"/>
        <end position="242"/>
    </location>
</feature>
<keyword evidence="9" id="KW-0675">Receptor</keyword>
<keyword evidence="5" id="KW-0732">Signal</keyword>
<name>A0A7J5YFS2_DISMA</name>
<dbReference type="InterPro" id="IPR000068">
    <property type="entry name" value="GPCR_3_Ca_sens_rcpt-rel"/>
</dbReference>
<evidence type="ECO:0000256" key="11">
    <source>
        <dbReference type="ARBA" id="ARBA00023224"/>
    </source>
</evidence>
<evidence type="ECO:0000256" key="9">
    <source>
        <dbReference type="ARBA" id="ARBA00023170"/>
    </source>
</evidence>
<evidence type="ECO:0000256" key="3">
    <source>
        <dbReference type="ARBA" id="ARBA00022475"/>
    </source>
</evidence>
<dbReference type="EMBL" id="JAAKFY010000013">
    <property type="protein sequence ID" value="KAF3847609.1"/>
    <property type="molecule type" value="Genomic_DNA"/>
</dbReference>
<protein>
    <recommendedName>
        <fullName evidence="13">G-protein coupled receptors family 3 profile domain-containing protein</fullName>
    </recommendedName>
</protein>
<keyword evidence="4 12" id="KW-0812">Transmembrane</keyword>
<dbReference type="GO" id="GO:0004930">
    <property type="term" value="F:G protein-coupled receptor activity"/>
    <property type="evidence" value="ECO:0007669"/>
    <property type="project" value="UniProtKB-KW"/>
</dbReference>
<evidence type="ECO:0000256" key="5">
    <source>
        <dbReference type="ARBA" id="ARBA00022729"/>
    </source>
</evidence>
<feature type="transmembrane region" description="Helical" evidence="12">
    <location>
        <begin position="229"/>
        <end position="247"/>
    </location>
</feature>
<dbReference type="OrthoDB" id="5984008at2759"/>
<comment type="similarity">
    <text evidence="2">Belongs to the G-protein coupled receptor 3 family.</text>
</comment>
<dbReference type="InterPro" id="IPR038550">
    <property type="entry name" value="GPCR_3_9-Cys_sf"/>
</dbReference>
<dbReference type="AlphaFoldDB" id="A0A7J5YFS2"/>